<dbReference type="PANTHER" id="PTHR19303:SF73">
    <property type="entry name" value="PROTEIN PDC2"/>
    <property type="match status" value="1"/>
</dbReference>
<dbReference type="GO" id="GO:0005634">
    <property type="term" value="C:nucleus"/>
    <property type="evidence" value="ECO:0007669"/>
    <property type="project" value="UniProtKB-SubCell"/>
</dbReference>
<feature type="domain" description="HTH CENPB-type" evidence="6">
    <location>
        <begin position="62"/>
        <end position="133"/>
    </location>
</feature>
<dbReference type="InterPro" id="IPR006600">
    <property type="entry name" value="HTH_CenpB_DNA-bd_dom"/>
</dbReference>
<evidence type="ECO:0000259" key="6">
    <source>
        <dbReference type="PROSITE" id="PS51253"/>
    </source>
</evidence>
<gene>
    <name evidence="7" type="ORF">ACJMK2_020425</name>
    <name evidence="8" type="ORF">ACJMK2_020441</name>
</gene>
<dbReference type="Gene3D" id="1.10.10.60">
    <property type="entry name" value="Homeodomain-like"/>
    <property type="match status" value="2"/>
</dbReference>
<evidence type="ECO:0000256" key="2">
    <source>
        <dbReference type="ARBA" id="ARBA00023125"/>
    </source>
</evidence>
<reference evidence="8 9" key="1">
    <citation type="submission" date="2024-11" db="EMBL/GenBank/DDBJ databases">
        <title>Chromosome-level genome assembly of the freshwater bivalve Anodonta woodiana.</title>
        <authorList>
            <person name="Chen X."/>
        </authorList>
    </citation>
    <scope>NUCLEOTIDE SEQUENCE [LARGE SCALE GENOMIC DNA]</scope>
    <source>
        <strain evidence="8">MN2024</strain>
        <tissue evidence="8">Gills</tissue>
    </source>
</reference>
<dbReference type="Pfam" id="PF03184">
    <property type="entry name" value="DDE_1"/>
    <property type="match status" value="1"/>
</dbReference>
<comment type="caution">
    <text evidence="8">The sequence shown here is derived from an EMBL/GenBank/DDBJ whole genome shotgun (WGS) entry which is preliminary data.</text>
</comment>
<name>A0ABD3U1C7_SINWO</name>
<evidence type="ECO:0000313" key="9">
    <source>
        <dbReference type="Proteomes" id="UP001634394"/>
    </source>
</evidence>
<dbReference type="InterPro" id="IPR007889">
    <property type="entry name" value="HTH_Psq"/>
</dbReference>
<feature type="DNA-binding region" description="H-T-H motif" evidence="4">
    <location>
        <begin position="27"/>
        <end position="47"/>
    </location>
</feature>
<sequence length="493" mass="56605">MTSRKCKSLTLAQRFEVIKCVENKRSQASVAIEFGVSHSVISRILKNKEKIIEDWKNNSNPSQKRKRGGKSKYVEEALLQWFAQARSRHIPINGPLLLEKADQLANGSGLHDFKATKGWLERWKMRNGIQFKRQHGEKQDGIDFGAERWVIDVLPEILKDYQPKDIFNVDETGLYWRALPHETLSFKAAEKPECQTAEDRLTILLACNMDGSEKLDALVIGNSKSPRCFKNLKRLPVQYEANKNAWMTTEIWNSWLKCVDNQMSLQKRSIIMLCDNSAAHVDGIKLSNVKIVFLPPNTTSLIQPLDQGITANFKKFYRLLVIQKLLTYIDGSSLEENASKQTWKLTVLDALHMIRNAWSNVTQSTVANCYRRARFSVPSDEKSLYDPTHISETPFETPRCMNVEEFEQYVAIDEGLHTEGEIDDATVVAALIETKQEHDERSDDDNEVDDHVTSKVAIHSLQNLRRFMEQRECEQFEPFYKLESAIHQLIGTT</sequence>
<keyword evidence="2 4" id="KW-0238">DNA-binding</keyword>
<dbReference type="Pfam" id="PF03221">
    <property type="entry name" value="HTH_Tnp_Tc5"/>
    <property type="match status" value="1"/>
</dbReference>
<dbReference type="EMBL" id="JBJQND010000017">
    <property type="protein sequence ID" value="KAL3842423.1"/>
    <property type="molecule type" value="Genomic_DNA"/>
</dbReference>
<evidence type="ECO:0000256" key="4">
    <source>
        <dbReference type="PROSITE-ProRule" id="PRU00320"/>
    </source>
</evidence>
<proteinExistence type="predicted"/>
<accession>A0ABD3U1C7</accession>
<dbReference type="EMBL" id="JBJQND010000017">
    <property type="protein sequence ID" value="KAL3842406.1"/>
    <property type="molecule type" value="Genomic_DNA"/>
</dbReference>
<dbReference type="Pfam" id="PF04218">
    <property type="entry name" value="CENP-B_N"/>
    <property type="match status" value="1"/>
</dbReference>
<dbReference type="PANTHER" id="PTHR19303">
    <property type="entry name" value="TRANSPOSON"/>
    <property type="match status" value="1"/>
</dbReference>
<keyword evidence="3 4" id="KW-0539">Nucleus</keyword>
<organism evidence="8 9">
    <name type="scientific">Sinanodonta woodiana</name>
    <name type="common">Chinese pond mussel</name>
    <name type="synonym">Anodonta woodiana</name>
    <dbReference type="NCBI Taxonomy" id="1069815"/>
    <lineage>
        <taxon>Eukaryota</taxon>
        <taxon>Metazoa</taxon>
        <taxon>Spiralia</taxon>
        <taxon>Lophotrochozoa</taxon>
        <taxon>Mollusca</taxon>
        <taxon>Bivalvia</taxon>
        <taxon>Autobranchia</taxon>
        <taxon>Heteroconchia</taxon>
        <taxon>Palaeoheterodonta</taxon>
        <taxon>Unionida</taxon>
        <taxon>Unionoidea</taxon>
        <taxon>Unionidae</taxon>
        <taxon>Unioninae</taxon>
        <taxon>Sinanodonta</taxon>
    </lineage>
</organism>
<dbReference type="InterPro" id="IPR009057">
    <property type="entry name" value="Homeodomain-like_sf"/>
</dbReference>
<dbReference type="InterPro" id="IPR004875">
    <property type="entry name" value="DDE_SF_endonuclease_dom"/>
</dbReference>
<dbReference type="Proteomes" id="UP001634394">
    <property type="component" value="Unassembled WGS sequence"/>
</dbReference>
<evidence type="ECO:0000256" key="3">
    <source>
        <dbReference type="ARBA" id="ARBA00023242"/>
    </source>
</evidence>
<evidence type="ECO:0008006" key="10">
    <source>
        <dbReference type="Google" id="ProtNLM"/>
    </source>
</evidence>
<dbReference type="AlphaFoldDB" id="A0ABD3U1C7"/>
<dbReference type="InterPro" id="IPR050863">
    <property type="entry name" value="CenT-Element_Derived"/>
</dbReference>
<dbReference type="SMART" id="SM00674">
    <property type="entry name" value="CENPB"/>
    <property type="match status" value="1"/>
</dbReference>
<dbReference type="GO" id="GO:0003677">
    <property type="term" value="F:DNA binding"/>
    <property type="evidence" value="ECO:0007669"/>
    <property type="project" value="UniProtKB-UniRule"/>
</dbReference>
<feature type="domain" description="HTH psq-type" evidence="5">
    <location>
        <begin position="1"/>
        <end position="51"/>
    </location>
</feature>
<dbReference type="PROSITE" id="PS50960">
    <property type="entry name" value="HTH_PSQ"/>
    <property type="match status" value="1"/>
</dbReference>
<evidence type="ECO:0000259" key="5">
    <source>
        <dbReference type="PROSITE" id="PS50960"/>
    </source>
</evidence>
<evidence type="ECO:0000313" key="7">
    <source>
        <dbReference type="EMBL" id="KAL3842406.1"/>
    </source>
</evidence>
<evidence type="ECO:0000256" key="1">
    <source>
        <dbReference type="ARBA" id="ARBA00004123"/>
    </source>
</evidence>
<protein>
    <recommendedName>
        <fullName evidence="10">HTH CENPB-type domain-containing protein</fullName>
    </recommendedName>
</protein>
<dbReference type="PROSITE" id="PS51253">
    <property type="entry name" value="HTH_CENPB"/>
    <property type="match status" value="1"/>
</dbReference>
<keyword evidence="9" id="KW-1185">Reference proteome</keyword>
<dbReference type="SUPFAM" id="SSF46689">
    <property type="entry name" value="Homeodomain-like"/>
    <property type="match status" value="2"/>
</dbReference>
<comment type="subcellular location">
    <subcellularLocation>
        <location evidence="1 4">Nucleus</location>
    </subcellularLocation>
</comment>
<evidence type="ECO:0000313" key="8">
    <source>
        <dbReference type="EMBL" id="KAL3842423.1"/>
    </source>
</evidence>